<dbReference type="EMBL" id="VORV01000003">
    <property type="protein sequence ID" value="TXD78990.1"/>
    <property type="molecule type" value="Genomic_DNA"/>
</dbReference>
<dbReference type="InterPro" id="IPR009362">
    <property type="entry name" value="YhcG_C"/>
</dbReference>
<evidence type="ECO:0000313" key="3">
    <source>
        <dbReference type="EMBL" id="PZX57721.1"/>
    </source>
</evidence>
<dbReference type="InterPro" id="IPR041527">
    <property type="entry name" value="YhcG_N"/>
</dbReference>
<dbReference type="PANTHER" id="PTHR30547">
    <property type="entry name" value="UNCHARACTERIZED PROTEIN YHCG-RELATED"/>
    <property type="match status" value="1"/>
</dbReference>
<evidence type="ECO:0000259" key="2">
    <source>
        <dbReference type="Pfam" id="PF17761"/>
    </source>
</evidence>
<dbReference type="Pfam" id="PF06250">
    <property type="entry name" value="YhcG_C"/>
    <property type="match status" value="1"/>
</dbReference>
<dbReference type="Pfam" id="PF17761">
    <property type="entry name" value="DUF1016_N"/>
    <property type="match status" value="1"/>
</dbReference>
<dbReference type="InterPro" id="IPR053148">
    <property type="entry name" value="PD-DEXK-like_domain"/>
</dbReference>
<comment type="caution">
    <text evidence="3">The sequence shown here is derived from an EMBL/GenBank/DDBJ whole genome shotgun (WGS) entry which is preliminary data.</text>
</comment>
<proteinExistence type="predicted"/>
<organism evidence="3 5">
    <name type="scientific">Algoriphagus ratkowskyi</name>
    <dbReference type="NCBI Taxonomy" id="57028"/>
    <lineage>
        <taxon>Bacteria</taxon>
        <taxon>Pseudomonadati</taxon>
        <taxon>Bacteroidota</taxon>
        <taxon>Cytophagia</taxon>
        <taxon>Cytophagales</taxon>
        <taxon>Cyclobacteriaceae</taxon>
        <taxon>Algoriphagus</taxon>
    </lineage>
</organism>
<gene>
    <name evidence="4" type="ORF">ESW18_05595</name>
    <name evidence="3" type="ORF">LV84_01850</name>
</gene>
<dbReference type="OrthoDB" id="9801263at2"/>
<reference evidence="3 5" key="1">
    <citation type="submission" date="2018-06" db="EMBL/GenBank/DDBJ databases">
        <title>Genomic Encyclopedia of Archaeal and Bacterial Type Strains, Phase II (KMG-II): from individual species to whole genera.</title>
        <authorList>
            <person name="Goeker M."/>
        </authorList>
    </citation>
    <scope>NUCLEOTIDE SEQUENCE [LARGE SCALE GENOMIC DNA]</scope>
    <source>
        <strain evidence="3 5">DSM 22686</strain>
    </source>
</reference>
<dbReference type="Proteomes" id="UP000249115">
    <property type="component" value="Unassembled WGS sequence"/>
</dbReference>
<feature type="domain" description="YhcG N-terminal" evidence="2">
    <location>
        <begin position="19"/>
        <end position="150"/>
    </location>
</feature>
<accession>A0A2W7RCB5</accession>
<dbReference type="PANTHER" id="PTHR30547:SF5">
    <property type="entry name" value="NUCLEASE YHCG-RELATED"/>
    <property type="match status" value="1"/>
</dbReference>
<name>A0A2W7RCB5_9BACT</name>
<dbReference type="GO" id="GO:0004519">
    <property type="term" value="F:endonuclease activity"/>
    <property type="evidence" value="ECO:0007669"/>
    <property type="project" value="UniProtKB-KW"/>
</dbReference>
<evidence type="ECO:0000313" key="4">
    <source>
        <dbReference type="EMBL" id="TXD78990.1"/>
    </source>
</evidence>
<reference evidence="4 6" key="2">
    <citation type="submission" date="2019-08" db="EMBL/GenBank/DDBJ databases">
        <title>Genome of Algoriphagus ratkowskyi IC026.</title>
        <authorList>
            <person name="Bowman J.P."/>
        </authorList>
    </citation>
    <scope>NUCLEOTIDE SEQUENCE [LARGE SCALE GENOMIC DNA]</scope>
    <source>
        <strain evidence="4 6">IC026</strain>
    </source>
</reference>
<dbReference type="EMBL" id="QKZU01000006">
    <property type="protein sequence ID" value="PZX57721.1"/>
    <property type="molecule type" value="Genomic_DNA"/>
</dbReference>
<dbReference type="RefSeq" id="WP_086498460.1">
    <property type="nucleotide sequence ID" value="NZ_MSSV01000002.1"/>
</dbReference>
<evidence type="ECO:0000313" key="6">
    <source>
        <dbReference type="Proteomes" id="UP000321927"/>
    </source>
</evidence>
<keyword evidence="3" id="KW-0255">Endonuclease</keyword>
<dbReference type="Proteomes" id="UP000321927">
    <property type="component" value="Unassembled WGS sequence"/>
</dbReference>
<sequence length="233" mass="26947">MTSKPEVNKYESLKSRIGELLLLGRENAGRAVNTILVQTYWHIGKHIVEFEQGGNEKLEYGSSVLDRLSRDLTLQYGKGFGRSNLFYMRKLYQAIGNSGTLSHKLSWGHYYEILKADNNLEIGFYSKECEKEKWSVRELKRQMKSMLFHRLALSKDKKAVLKLAEKGSEIQNPTDILKDPYVFEFLGIPDPLTYSESELENRLVANLQSFLLELGKGFAFLTKKHLPMNWKNF</sequence>
<evidence type="ECO:0000313" key="5">
    <source>
        <dbReference type="Proteomes" id="UP000249115"/>
    </source>
</evidence>
<keyword evidence="3" id="KW-0378">Hydrolase</keyword>
<dbReference type="AlphaFoldDB" id="A0A2W7RCB5"/>
<protein>
    <submittedName>
        <fullName evidence="4">DUF1016 domain-containing protein</fullName>
    </submittedName>
    <submittedName>
        <fullName evidence="3">Putative nuclease of restriction endonuclease-like (RecB) superfamily</fullName>
    </submittedName>
</protein>
<feature type="domain" description="YhcG PDDEXK nuclease" evidence="1">
    <location>
        <begin position="175"/>
        <end position="224"/>
    </location>
</feature>
<keyword evidence="3" id="KW-0540">Nuclease</keyword>
<keyword evidence="6" id="KW-1185">Reference proteome</keyword>
<evidence type="ECO:0000259" key="1">
    <source>
        <dbReference type="Pfam" id="PF06250"/>
    </source>
</evidence>